<keyword evidence="3" id="KW-1185">Reference proteome</keyword>
<evidence type="ECO:0000313" key="3">
    <source>
        <dbReference type="Proteomes" id="UP000199116"/>
    </source>
</evidence>
<dbReference type="Gene3D" id="1.25.40.390">
    <property type="match status" value="1"/>
</dbReference>
<dbReference type="RefSeq" id="WP_093304282.1">
    <property type="nucleotide sequence ID" value="NZ_FOOH01000009.1"/>
</dbReference>
<dbReference type="SUPFAM" id="SSF48452">
    <property type="entry name" value="TPR-like"/>
    <property type="match status" value="1"/>
</dbReference>
<reference evidence="3" key="1">
    <citation type="submission" date="2016-10" db="EMBL/GenBank/DDBJ databases">
        <authorList>
            <person name="Varghese N."/>
            <person name="Submissions S."/>
        </authorList>
    </citation>
    <scope>NUCLEOTIDE SEQUENCE [LARGE SCALE GENOMIC DNA]</scope>
    <source>
        <strain evidence="3">DSM 23515</strain>
    </source>
</reference>
<accession>A0A1I2LS41</accession>
<dbReference type="Pfam" id="PF12771">
    <property type="entry name" value="SusD-like_2"/>
    <property type="match status" value="1"/>
</dbReference>
<dbReference type="Proteomes" id="UP000199116">
    <property type="component" value="Unassembled WGS sequence"/>
</dbReference>
<keyword evidence="1" id="KW-0732">Signal</keyword>
<dbReference type="InterPro" id="IPR011990">
    <property type="entry name" value="TPR-like_helical_dom_sf"/>
</dbReference>
<dbReference type="EMBL" id="FOOH01000009">
    <property type="protein sequence ID" value="SFF80197.1"/>
    <property type="molecule type" value="Genomic_DNA"/>
</dbReference>
<proteinExistence type="predicted"/>
<feature type="chain" id="PRO_5011796023" evidence="1">
    <location>
        <begin position="25"/>
        <end position="471"/>
    </location>
</feature>
<protein>
    <submittedName>
        <fullName evidence="2">Starch-binding associating with outer membrane</fullName>
    </submittedName>
</protein>
<evidence type="ECO:0000313" key="2">
    <source>
        <dbReference type="EMBL" id="SFF80197.1"/>
    </source>
</evidence>
<dbReference type="AlphaFoldDB" id="A0A1I2LS41"/>
<sequence>MKILRKTYSFIAIAGLFLTFTACEDYLDINENPNNPTTAPLSGLMVNSTFETAQNTFRIGNTTSNYVQYLASPNQGSASDVMDELSFNTTWSSLYNVMTDLNDMILEANETGASHYEGAGQILMALNLAMTVDAFGDAPFSESFNFETITPAYDDDAALYNRVFELLENGIANLSQETDLPIGSDDYIYNGDADQWIKFGNMLKARYANHLSKTDQYNPTEILAAIDAGFESNEDNAEVEYFEEEFNPWANVAINNENLILGGWISEQFVEATDGTTFGVEDPRLPYMIGTTDDGEYIGVPNGEGRGSAAESGERSTLVPGDFYTSEQSPVLIATYAEQKFIEAEAAFEIDKTRSYNAYLEGIRAHMRMLGVEQSEIDAYVNSSAVSVGEDNFTIDHIFKEKWVAMFLHPEAWVDARRHDYDYENFDLPANLNPDLNGQFIRRLRYPDSEIGRNGSNVPDVTLLDRIFWDE</sequence>
<gene>
    <name evidence="2" type="ORF">SAMN04488033_10995</name>
</gene>
<dbReference type="InterPro" id="IPR041662">
    <property type="entry name" value="SusD-like_2"/>
</dbReference>
<dbReference type="PROSITE" id="PS51257">
    <property type="entry name" value="PROKAR_LIPOPROTEIN"/>
    <property type="match status" value="1"/>
</dbReference>
<evidence type="ECO:0000256" key="1">
    <source>
        <dbReference type="SAM" id="SignalP"/>
    </source>
</evidence>
<name>A0A1I2LS41_9FLAO</name>
<feature type="signal peptide" evidence="1">
    <location>
        <begin position="1"/>
        <end position="24"/>
    </location>
</feature>
<organism evidence="2 3">
    <name type="scientific">Salegentibacter agarivorans</name>
    <dbReference type="NCBI Taxonomy" id="345907"/>
    <lineage>
        <taxon>Bacteria</taxon>
        <taxon>Pseudomonadati</taxon>
        <taxon>Bacteroidota</taxon>
        <taxon>Flavobacteriia</taxon>
        <taxon>Flavobacteriales</taxon>
        <taxon>Flavobacteriaceae</taxon>
        <taxon>Salegentibacter</taxon>
    </lineage>
</organism>